<protein>
    <submittedName>
        <fullName evidence="5">DUF86 domain-containing protein</fullName>
    </submittedName>
</protein>
<dbReference type="Proteomes" id="UP000448943">
    <property type="component" value="Unassembled WGS sequence"/>
</dbReference>
<evidence type="ECO:0000256" key="1">
    <source>
        <dbReference type="ARBA" id="ARBA00022649"/>
    </source>
</evidence>
<sequence length="143" mass="16753">MYYVNQNQIDKRLEFINWLVETIPQTLDNESVSDKAILFLAQERILHLALESVTDVGSYIIDGFLMRDASSYEDIIEILHGEKVFPSHLLETLLNLVKMRKKIVQEYFHLDRNEVYPILLELPTTLSEFSHSISIYLKHELNS</sequence>
<dbReference type="PANTHER" id="PTHR33397">
    <property type="entry name" value="UPF0331 PROTEIN YUTE"/>
    <property type="match status" value="1"/>
</dbReference>
<dbReference type="Gene3D" id="1.20.120.580">
    <property type="entry name" value="bsu32300-like"/>
    <property type="match status" value="1"/>
</dbReference>
<evidence type="ECO:0000313" key="5">
    <source>
        <dbReference type="EMBL" id="NBI27532.1"/>
    </source>
</evidence>
<proteinExistence type="inferred from homology"/>
<dbReference type="OrthoDB" id="2375467at2"/>
<dbReference type="GO" id="GO:0016787">
    <property type="term" value="F:hydrolase activity"/>
    <property type="evidence" value="ECO:0007669"/>
    <property type="project" value="UniProtKB-KW"/>
</dbReference>
<comment type="similarity">
    <text evidence="4">Belongs to the HepT RNase toxin family.</text>
</comment>
<dbReference type="InterPro" id="IPR037038">
    <property type="entry name" value="HepT-like_sf"/>
</dbReference>
<organism evidence="5 6">
    <name type="scientific">Chengkuizengella marina</name>
    <dbReference type="NCBI Taxonomy" id="2507566"/>
    <lineage>
        <taxon>Bacteria</taxon>
        <taxon>Bacillati</taxon>
        <taxon>Bacillota</taxon>
        <taxon>Bacilli</taxon>
        <taxon>Bacillales</taxon>
        <taxon>Paenibacillaceae</taxon>
        <taxon>Chengkuizengella</taxon>
    </lineage>
</organism>
<dbReference type="InterPro" id="IPR052379">
    <property type="entry name" value="Type_VII_TA_RNase"/>
</dbReference>
<reference evidence="5 6" key="1">
    <citation type="submission" date="2019-01" db="EMBL/GenBank/DDBJ databases">
        <title>Chengkuizengella sp. nov., isolated from deep-sea sediment of East Pacific Ocean.</title>
        <authorList>
            <person name="Yang J."/>
            <person name="Lai Q."/>
            <person name="Shao Z."/>
        </authorList>
    </citation>
    <scope>NUCLEOTIDE SEQUENCE [LARGE SCALE GENOMIC DNA]</scope>
    <source>
        <strain evidence="5 6">YPA3-1-1</strain>
    </source>
</reference>
<dbReference type="Pfam" id="PF01934">
    <property type="entry name" value="HepT-like"/>
    <property type="match status" value="1"/>
</dbReference>
<comment type="caution">
    <text evidence="5">The sequence shown here is derived from an EMBL/GenBank/DDBJ whole genome shotgun (WGS) entry which is preliminary data.</text>
</comment>
<keyword evidence="1" id="KW-1277">Toxin-antitoxin system</keyword>
<keyword evidence="3" id="KW-0378">Hydrolase</keyword>
<name>A0A6N9PXI5_9BACL</name>
<dbReference type="GO" id="GO:0110001">
    <property type="term" value="C:toxin-antitoxin complex"/>
    <property type="evidence" value="ECO:0007669"/>
    <property type="project" value="InterPro"/>
</dbReference>
<gene>
    <name evidence="5" type="ORF">ERL59_00935</name>
</gene>
<dbReference type="PANTHER" id="PTHR33397:SF5">
    <property type="entry name" value="RNASE YUTE-RELATED"/>
    <property type="match status" value="1"/>
</dbReference>
<dbReference type="GO" id="GO:0004540">
    <property type="term" value="F:RNA nuclease activity"/>
    <property type="evidence" value="ECO:0007669"/>
    <property type="project" value="InterPro"/>
</dbReference>
<dbReference type="RefSeq" id="WP_160643579.1">
    <property type="nucleotide sequence ID" value="NZ_SIJB01000004.1"/>
</dbReference>
<accession>A0A6N9PXI5</accession>
<dbReference type="InterPro" id="IPR008201">
    <property type="entry name" value="HepT-like"/>
</dbReference>
<dbReference type="EMBL" id="SIJB01000004">
    <property type="protein sequence ID" value="NBI27532.1"/>
    <property type="molecule type" value="Genomic_DNA"/>
</dbReference>
<evidence type="ECO:0000256" key="3">
    <source>
        <dbReference type="ARBA" id="ARBA00022801"/>
    </source>
</evidence>
<keyword evidence="6" id="KW-1185">Reference proteome</keyword>
<evidence type="ECO:0000256" key="2">
    <source>
        <dbReference type="ARBA" id="ARBA00022722"/>
    </source>
</evidence>
<evidence type="ECO:0000256" key="4">
    <source>
        <dbReference type="ARBA" id="ARBA00024207"/>
    </source>
</evidence>
<keyword evidence="2" id="KW-0540">Nuclease</keyword>
<dbReference type="AlphaFoldDB" id="A0A6N9PXI5"/>
<evidence type="ECO:0000313" key="6">
    <source>
        <dbReference type="Proteomes" id="UP000448943"/>
    </source>
</evidence>